<dbReference type="Gene3D" id="3.50.50.60">
    <property type="entry name" value="FAD/NAD(P)-binding domain"/>
    <property type="match status" value="1"/>
</dbReference>
<dbReference type="Gene3D" id="3.90.700.10">
    <property type="entry name" value="Succinate dehydrogenase/fumarate reductase flavoprotein, catalytic domain"/>
    <property type="match status" value="1"/>
</dbReference>
<keyword evidence="8 13" id="KW-0274">FAD</keyword>
<dbReference type="SUPFAM" id="SSF51905">
    <property type="entry name" value="FAD/NAD(P)-binding domain"/>
    <property type="match status" value="1"/>
</dbReference>
<dbReference type="InterPro" id="IPR003953">
    <property type="entry name" value="FAD-dep_OxRdtase_2_FAD-bd"/>
</dbReference>
<keyword evidence="6 13" id="KW-0285">Flavoprotein</keyword>
<evidence type="ECO:0000259" key="14">
    <source>
        <dbReference type="Pfam" id="PF00890"/>
    </source>
</evidence>
<gene>
    <name evidence="16" type="ORF">EDC14_100772</name>
</gene>
<comment type="catalytic activity">
    <reaction evidence="10">
        <text>L-aspartate + O2 = iminosuccinate + H2O2</text>
        <dbReference type="Rhea" id="RHEA:25876"/>
        <dbReference type="ChEBI" id="CHEBI:15379"/>
        <dbReference type="ChEBI" id="CHEBI:16240"/>
        <dbReference type="ChEBI" id="CHEBI:29991"/>
        <dbReference type="ChEBI" id="CHEBI:77875"/>
        <dbReference type="EC" id="1.4.3.16"/>
    </reaction>
    <physiologicalReaction direction="left-to-right" evidence="10">
        <dbReference type="Rhea" id="RHEA:25877"/>
    </physiologicalReaction>
</comment>
<evidence type="ECO:0000256" key="10">
    <source>
        <dbReference type="ARBA" id="ARBA00048305"/>
    </source>
</evidence>
<dbReference type="GO" id="GO:0034628">
    <property type="term" value="P:'de novo' NAD+ biosynthetic process from L-aspartate"/>
    <property type="evidence" value="ECO:0007669"/>
    <property type="project" value="TreeGrafter"/>
</dbReference>
<evidence type="ECO:0000256" key="7">
    <source>
        <dbReference type="ARBA" id="ARBA00022642"/>
    </source>
</evidence>
<feature type="active site" description="Proton acceptor" evidence="12">
    <location>
        <position position="283"/>
    </location>
</feature>
<dbReference type="Proteomes" id="UP000295008">
    <property type="component" value="Unassembled WGS sequence"/>
</dbReference>
<dbReference type="GO" id="GO:0005737">
    <property type="term" value="C:cytoplasm"/>
    <property type="evidence" value="ECO:0007669"/>
    <property type="project" value="UniProtKB-SubCell"/>
</dbReference>
<keyword evidence="17" id="KW-1185">Reference proteome</keyword>
<proteinExistence type="inferred from homology"/>
<dbReference type="SUPFAM" id="SSF56425">
    <property type="entry name" value="Succinate dehydrogenase/fumarate reductase flavoprotein, catalytic domain"/>
    <property type="match status" value="1"/>
</dbReference>
<evidence type="ECO:0000256" key="1">
    <source>
        <dbReference type="ARBA" id="ARBA00001974"/>
    </source>
</evidence>
<accession>A0A4R1RZD0</accession>
<dbReference type="Gene3D" id="1.20.58.100">
    <property type="entry name" value="Fumarate reductase/succinate dehydrogenase flavoprotein-like, C-terminal domain"/>
    <property type="match status" value="1"/>
</dbReference>
<evidence type="ECO:0000256" key="4">
    <source>
        <dbReference type="ARBA" id="ARBA00012173"/>
    </source>
</evidence>
<evidence type="ECO:0000259" key="15">
    <source>
        <dbReference type="Pfam" id="PF02910"/>
    </source>
</evidence>
<evidence type="ECO:0000256" key="13">
    <source>
        <dbReference type="RuleBase" id="RU362049"/>
    </source>
</evidence>
<feature type="domain" description="FAD-dependent oxidoreductase 2 FAD-binding" evidence="14">
    <location>
        <begin position="18"/>
        <end position="385"/>
    </location>
</feature>
<dbReference type="EMBL" id="SLUN01000007">
    <property type="protein sequence ID" value="TCL71610.1"/>
    <property type="molecule type" value="Genomic_DNA"/>
</dbReference>
<dbReference type="UniPathway" id="UPA00253">
    <property type="reaction ID" value="UER00326"/>
</dbReference>
<dbReference type="GO" id="GO:0033765">
    <property type="term" value="F:steroid dehydrogenase activity, acting on the CH-CH group of donors"/>
    <property type="evidence" value="ECO:0007669"/>
    <property type="project" value="UniProtKB-ARBA"/>
</dbReference>
<comment type="function">
    <text evidence="13">Catalyzes the oxidation of L-aspartate to iminoaspartate.</text>
</comment>
<dbReference type="Pfam" id="PF02910">
    <property type="entry name" value="Succ_DH_flav_C"/>
    <property type="match status" value="1"/>
</dbReference>
<dbReference type="PANTHER" id="PTHR42716:SF2">
    <property type="entry name" value="L-ASPARTATE OXIDASE, CHLOROPLASTIC"/>
    <property type="match status" value="1"/>
</dbReference>
<evidence type="ECO:0000313" key="17">
    <source>
        <dbReference type="Proteomes" id="UP000295008"/>
    </source>
</evidence>
<dbReference type="InterPro" id="IPR036188">
    <property type="entry name" value="FAD/NAD-bd_sf"/>
</dbReference>
<dbReference type="Pfam" id="PF00890">
    <property type="entry name" value="FAD_binding_2"/>
    <property type="match status" value="1"/>
</dbReference>
<dbReference type="PIRSF" id="PIRSF000171">
    <property type="entry name" value="SDHA_APRA_LASPO"/>
    <property type="match status" value="1"/>
</dbReference>
<dbReference type="EC" id="1.4.3.16" evidence="4 11"/>
<evidence type="ECO:0000256" key="3">
    <source>
        <dbReference type="ARBA" id="ARBA00008562"/>
    </source>
</evidence>
<sequence>MNPFPNLLPAVADSAPYLVIGSGIAGLTAALELCKTARVLLLTKGSLAESNTSYAQGGIAAVIRPPDTPELHYEDTLMAGAGLCDRAAVSTLVHEGPHQVQRLIELGVPFDRKDGAIALTREAAHSRRRILHANGDGTGRQISATLIHRAFRCGNLRLYEEEFAVALITRSGRCCGAVALHQGRLRSFLAGAVILASGGSGQLFGKTTNPAVATGDGMAMAYRAGAALRDLEFVQFHPTALYRPPAPPFLISEAVRGEGALLRNEAGQRFMPDYHELAELAPRDIVARSIFREIEKTGHPSVYLDLAAIAPDRIRERFPNIYGNCLKYGLDITREPIPVAPAAHYMMGGVWTDLWGKTSLPGLFAAGETAATGVHGANRLASNSLLEGLVFGARIAAYLAEHPAESVPDAADPLRVHYPECRTAAARQAEDRRALHRMADHYLGIVRDRPGLERAAQLLKEIPPGPAALEPEYLELQNLLLLGELMVSAALRRTESRGGHFRSDYPAPDPEWRKHILFREHTVEVSE</sequence>
<dbReference type="FunFam" id="3.90.700.10:FF:000002">
    <property type="entry name" value="L-aspartate oxidase"/>
    <property type="match status" value="1"/>
</dbReference>
<keyword evidence="7 13" id="KW-0662">Pyridine nucleotide biosynthesis</keyword>
<comment type="similarity">
    <text evidence="3 13">Belongs to the FAD-dependent oxidoreductase 2 family. NadB subfamily.</text>
</comment>
<reference evidence="16 17" key="1">
    <citation type="submission" date="2019-03" db="EMBL/GenBank/DDBJ databases">
        <title>Genomic Encyclopedia of Type Strains, Phase IV (KMG-IV): sequencing the most valuable type-strain genomes for metagenomic binning, comparative biology and taxonomic classification.</title>
        <authorList>
            <person name="Goeker M."/>
        </authorList>
    </citation>
    <scope>NUCLEOTIDE SEQUENCE [LARGE SCALE GENOMIC DNA]</scope>
    <source>
        <strain evidence="16 17">LX-B</strain>
    </source>
</reference>
<dbReference type="GO" id="GO:0008734">
    <property type="term" value="F:L-aspartate oxidase activity"/>
    <property type="evidence" value="ECO:0007669"/>
    <property type="project" value="UniProtKB-UniRule"/>
</dbReference>
<dbReference type="InterPro" id="IPR037099">
    <property type="entry name" value="Fum_R/Succ_DH_flav-like_C_sf"/>
</dbReference>
<dbReference type="PANTHER" id="PTHR42716">
    <property type="entry name" value="L-ASPARTATE OXIDASE"/>
    <property type="match status" value="1"/>
</dbReference>
<keyword evidence="9 13" id="KW-0560">Oxidoreductase</keyword>
<dbReference type="InterPro" id="IPR027477">
    <property type="entry name" value="Succ_DH/fumarate_Rdtase_cat_sf"/>
</dbReference>
<dbReference type="SUPFAM" id="SSF46977">
    <property type="entry name" value="Succinate dehydrogenase/fumarate reductase flavoprotein C-terminal domain"/>
    <property type="match status" value="1"/>
</dbReference>
<evidence type="ECO:0000256" key="8">
    <source>
        <dbReference type="ARBA" id="ARBA00022827"/>
    </source>
</evidence>
<comment type="subcellular location">
    <subcellularLocation>
        <location evidence="13">Cytoplasm</location>
    </subcellularLocation>
</comment>
<dbReference type="InterPro" id="IPR005288">
    <property type="entry name" value="NadB"/>
</dbReference>
<dbReference type="RefSeq" id="WP_132013753.1">
    <property type="nucleotide sequence ID" value="NZ_SLUN01000007.1"/>
</dbReference>
<name>A0A4R1RZD0_HYDET</name>
<evidence type="ECO:0000256" key="6">
    <source>
        <dbReference type="ARBA" id="ARBA00022630"/>
    </source>
</evidence>
<evidence type="ECO:0000256" key="12">
    <source>
        <dbReference type="PIRSR" id="PIRSR000171-1"/>
    </source>
</evidence>
<comment type="cofactor">
    <cofactor evidence="1 13">
        <name>FAD</name>
        <dbReference type="ChEBI" id="CHEBI:57692"/>
    </cofactor>
</comment>
<dbReference type="InterPro" id="IPR015939">
    <property type="entry name" value="Fum_Rdtase/Succ_DH_flav-like_C"/>
</dbReference>
<comment type="pathway">
    <text evidence="2 13">Cofactor biosynthesis; NAD(+) biosynthesis; iminoaspartate from L-aspartate (oxidase route): step 1/1.</text>
</comment>
<evidence type="ECO:0000256" key="9">
    <source>
        <dbReference type="ARBA" id="ARBA00023002"/>
    </source>
</evidence>
<dbReference type="OrthoDB" id="9806724at2"/>
<dbReference type="NCBIfam" id="NF005701">
    <property type="entry name" value="PRK07512.1"/>
    <property type="match status" value="1"/>
</dbReference>
<evidence type="ECO:0000313" key="16">
    <source>
        <dbReference type="EMBL" id="TCL71610.1"/>
    </source>
</evidence>
<comment type="caution">
    <text evidence="16">The sequence shown here is derived from an EMBL/GenBank/DDBJ whole genome shotgun (WGS) entry which is preliminary data.</text>
</comment>
<dbReference type="AlphaFoldDB" id="A0A4R1RZD0"/>
<feature type="domain" description="Fumarate reductase/succinate dehydrogenase flavoprotein-like C-terminal" evidence="15">
    <location>
        <begin position="472"/>
        <end position="519"/>
    </location>
</feature>
<protein>
    <recommendedName>
        <fullName evidence="5 11">L-aspartate oxidase</fullName>
        <ecNumber evidence="4 11">1.4.3.16</ecNumber>
    </recommendedName>
</protein>
<evidence type="ECO:0000256" key="5">
    <source>
        <dbReference type="ARBA" id="ARBA00021901"/>
    </source>
</evidence>
<dbReference type="NCBIfam" id="TIGR00551">
    <property type="entry name" value="nadB"/>
    <property type="match status" value="1"/>
</dbReference>
<dbReference type="PRINTS" id="PR00368">
    <property type="entry name" value="FADPNR"/>
</dbReference>
<evidence type="ECO:0000256" key="2">
    <source>
        <dbReference type="ARBA" id="ARBA00004950"/>
    </source>
</evidence>
<organism evidence="16 17">
    <name type="scientific">Hydrogenispora ethanolica</name>
    <dbReference type="NCBI Taxonomy" id="1082276"/>
    <lineage>
        <taxon>Bacteria</taxon>
        <taxon>Bacillati</taxon>
        <taxon>Bacillota</taxon>
        <taxon>Hydrogenispora</taxon>
    </lineage>
</organism>
<evidence type="ECO:0000256" key="11">
    <source>
        <dbReference type="NCBIfam" id="TIGR00551"/>
    </source>
</evidence>